<reference evidence="3 4" key="1">
    <citation type="submission" date="2020-01" db="EMBL/GenBank/DDBJ databases">
        <title>Genomic analysis of Aminipila sp. CBA3637.</title>
        <authorList>
            <person name="Kim Y.B."/>
            <person name="Roh S.W."/>
        </authorList>
    </citation>
    <scope>NUCLEOTIDE SEQUENCE [LARGE SCALE GENOMIC DNA]</scope>
    <source>
        <strain evidence="3 4">CBA3637</strain>
    </source>
</reference>
<dbReference type="KEGG" id="amic:Ami3637_06420"/>
<dbReference type="Gene3D" id="3.40.50.20">
    <property type="match status" value="1"/>
</dbReference>
<dbReference type="RefSeq" id="WP_162361851.1">
    <property type="nucleotide sequence ID" value="NZ_CP047591.1"/>
</dbReference>
<dbReference type="CDD" id="cd03360">
    <property type="entry name" value="LbH_AT_putative"/>
    <property type="match status" value="1"/>
</dbReference>
<dbReference type="Proteomes" id="UP000463883">
    <property type="component" value="Chromosome"/>
</dbReference>
<dbReference type="InterPro" id="IPR041561">
    <property type="entry name" value="PglD_N"/>
</dbReference>
<accession>A0A6P1ME21</accession>
<dbReference type="InterPro" id="IPR050179">
    <property type="entry name" value="Trans_hexapeptide_repeat"/>
</dbReference>
<feature type="site" description="Increases basicity of active site His" evidence="1">
    <location>
        <position position="142"/>
    </location>
</feature>
<dbReference type="Pfam" id="PF17836">
    <property type="entry name" value="PglD_N"/>
    <property type="match status" value="1"/>
</dbReference>
<dbReference type="Gene3D" id="2.160.10.10">
    <property type="entry name" value="Hexapeptide repeat proteins"/>
    <property type="match status" value="1"/>
</dbReference>
<evidence type="ECO:0000259" key="2">
    <source>
        <dbReference type="Pfam" id="PF17836"/>
    </source>
</evidence>
<gene>
    <name evidence="3" type="ORF">Ami3637_06420</name>
</gene>
<dbReference type="InterPro" id="IPR011004">
    <property type="entry name" value="Trimer_LpxA-like_sf"/>
</dbReference>
<evidence type="ECO:0000313" key="3">
    <source>
        <dbReference type="EMBL" id="QHI72081.1"/>
    </source>
</evidence>
<dbReference type="NCBIfam" id="TIGR03570">
    <property type="entry name" value="NeuD_NnaD"/>
    <property type="match status" value="1"/>
</dbReference>
<feature type="domain" description="PglD N-terminal" evidence="2">
    <location>
        <begin position="3"/>
        <end position="87"/>
    </location>
</feature>
<evidence type="ECO:0000313" key="4">
    <source>
        <dbReference type="Proteomes" id="UP000463883"/>
    </source>
</evidence>
<dbReference type="EMBL" id="CP047591">
    <property type="protein sequence ID" value="QHI72081.1"/>
    <property type="molecule type" value="Genomic_DNA"/>
</dbReference>
<name>A0A6P1ME21_9FIRM</name>
<sequence>MKKLVIIGAGGFGREVADTVRRINAVSSTYEIIGFVDDDNSVLGKTINDIKIVGNKEWLKTFALGQEVYAVMAIASADVKRKISDYLADTVVWENIIDPSALISQYAKLGRGNVFQPYVVIGPNTKIGDHCMFNLRTNMGHDAQAEDFVSVMSMCDITGGVILREGAYLATSVSIVPQLEIGRNAFVCAGAVVLKNVEEDARVIGYPAKRIK</sequence>
<keyword evidence="4" id="KW-1185">Reference proteome</keyword>
<dbReference type="PANTHER" id="PTHR43300">
    <property type="entry name" value="ACETYLTRANSFERASE"/>
    <property type="match status" value="1"/>
</dbReference>
<proteinExistence type="predicted"/>
<feature type="active site" description="Proton acceptor" evidence="1">
    <location>
        <position position="141"/>
    </location>
</feature>
<dbReference type="AlphaFoldDB" id="A0A6P1ME21"/>
<dbReference type="PANTHER" id="PTHR43300:SF7">
    <property type="entry name" value="UDP-N-ACETYLBACILLOSAMINE N-ACETYLTRANSFERASE"/>
    <property type="match status" value="1"/>
</dbReference>
<protein>
    <recommendedName>
        <fullName evidence="2">PglD N-terminal domain-containing protein</fullName>
    </recommendedName>
</protein>
<dbReference type="InterPro" id="IPR020019">
    <property type="entry name" value="AcTrfase_PglD-like"/>
</dbReference>
<dbReference type="SUPFAM" id="SSF51161">
    <property type="entry name" value="Trimeric LpxA-like enzymes"/>
    <property type="match status" value="1"/>
</dbReference>
<organism evidence="3 4">
    <name type="scientific">Aminipila terrae</name>
    <dbReference type="NCBI Taxonomy" id="2697030"/>
    <lineage>
        <taxon>Bacteria</taxon>
        <taxon>Bacillati</taxon>
        <taxon>Bacillota</taxon>
        <taxon>Clostridia</taxon>
        <taxon>Peptostreptococcales</taxon>
        <taxon>Anaerovoracaceae</taxon>
        <taxon>Aminipila</taxon>
    </lineage>
</organism>
<evidence type="ECO:0000256" key="1">
    <source>
        <dbReference type="PIRSR" id="PIRSR620019-1"/>
    </source>
</evidence>